<dbReference type="InterPro" id="IPR000674">
    <property type="entry name" value="Ald_Oxase/Xan_DH_a/b"/>
</dbReference>
<evidence type="ECO:0000256" key="7">
    <source>
        <dbReference type="ARBA" id="ARBA00022723"/>
    </source>
</evidence>
<dbReference type="InterPro" id="IPR016208">
    <property type="entry name" value="Ald_Oxase/xanthine_DH-like"/>
</dbReference>
<evidence type="ECO:0000256" key="4">
    <source>
        <dbReference type="ARBA" id="ARBA00022505"/>
    </source>
</evidence>
<dbReference type="PROSITE" id="PS00559">
    <property type="entry name" value="MOLYBDOPTERIN_EUK"/>
    <property type="match status" value="1"/>
</dbReference>
<dbReference type="Pfam" id="PF00941">
    <property type="entry name" value="FAD_binding_5"/>
    <property type="match status" value="1"/>
</dbReference>
<dbReference type="Proteomes" id="UP000812966">
    <property type="component" value="Unassembled WGS sequence"/>
</dbReference>
<feature type="binding site" evidence="16">
    <location>
        <position position="199"/>
    </location>
    <ligand>
        <name>[2Fe-2S] cluster</name>
        <dbReference type="ChEBI" id="CHEBI:190135"/>
        <label>2</label>
    </ligand>
</feature>
<evidence type="ECO:0000256" key="12">
    <source>
        <dbReference type="ARBA" id="ARBA00023140"/>
    </source>
</evidence>
<evidence type="ECO:0000256" key="16">
    <source>
        <dbReference type="PIRSR" id="PIRSR000127-3"/>
    </source>
</evidence>
<dbReference type="InterPro" id="IPR036683">
    <property type="entry name" value="CO_DH_flav_C_dom_sf"/>
</dbReference>
<feature type="binding site" evidence="16">
    <location>
        <position position="67"/>
    </location>
    <ligand>
        <name>[2Fe-2S] cluster</name>
        <dbReference type="ChEBI" id="CHEBI:190135"/>
        <label>1</label>
    </ligand>
</feature>
<dbReference type="InterPro" id="IPR012675">
    <property type="entry name" value="Beta-grasp_dom_sf"/>
</dbReference>
<dbReference type="CDD" id="cd00207">
    <property type="entry name" value="fer2"/>
    <property type="match status" value="1"/>
</dbReference>
<dbReference type="EMBL" id="JABELV010000033">
    <property type="protein sequence ID" value="KAG7562376.1"/>
    <property type="molecule type" value="Genomic_DNA"/>
</dbReference>
<dbReference type="InterPro" id="IPR046867">
    <property type="entry name" value="AldOxase/xan_DH_MoCoBD2"/>
</dbReference>
<feature type="binding site" evidence="16">
    <location>
        <position position="1256"/>
    </location>
    <ligand>
        <name>Mo-molybdopterin</name>
        <dbReference type="ChEBI" id="CHEBI:71302"/>
    </ligand>
    <ligandPart>
        <name>Mo</name>
        <dbReference type="ChEBI" id="CHEBI:28685"/>
    </ligandPart>
</feature>
<dbReference type="InterPro" id="IPR037165">
    <property type="entry name" value="AldOxase/xan_DH_Mopterin-bd_sf"/>
</dbReference>
<dbReference type="Pfam" id="PF00111">
    <property type="entry name" value="Fer2"/>
    <property type="match status" value="1"/>
</dbReference>
<dbReference type="FunFam" id="3.30.365.10:FF:000003">
    <property type="entry name" value="Aldehyde oxidase 1"/>
    <property type="match status" value="1"/>
</dbReference>
<dbReference type="Pfam" id="PF20256">
    <property type="entry name" value="MoCoBD_2"/>
    <property type="match status" value="1"/>
</dbReference>
<dbReference type="PANTHER" id="PTHR45444:SF3">
    <property type="entry name" value="XANTHINE DEHYDROGENASE"/>
    <property type="match status" value="1"/>
</dbReference>
<dbReference type="GO" id="GO:0051537">
    <property type="term" value="F:2 iron, 2 sulfur cluster binding"/>
    <property type="evidence" value="ECO:0007669"/>
    <property type="project" value="UniProtKB-KW"/>
</dbReference>
<evidence type="ECO:0000256" key="13">
    <source>
        <dbReference type="ARBA" id="ARBA00034078"/>
    </source>
</evidence>
<evidence type="ECO:0000256" key="14">
    <source>
        <dbReference type="PIRSR" id="PIRSR000127-1"/>
    </source>
</evidence>
<dbReference type="FunFam" id="3.30.365.10:FF:000001">
    <property type="entry name" value="Xanthine dehydrogenase oxidase"/>
    <property type="match status" value="1"/>
</dbReference>
<dbReference type="InterPro" id="IPR001041">
    <property type="entry name" value="2Fe-2S_ferredoxin-type"/>
</dbReference>
<dbReference type="GO" id="GO:0005777">
    <property type="term" value="C:peroxisome"/>
    <property type="evidence" value="ECO:0007669"/>
    <property type="project" value="UniProtKB-SubCell"/>
</dbReference>
<dbReference type="SUPFAM" id="SSF54292">
    <property type="entry name" value="2Fe-2S ferredoxin-like"/>
    <property type="match status" value="1"/>
</dbReference>
<protein>
    <recommendedName>
        <fullName evidence="22">Xanthine dehydrogenase</fullName>
    </recommendedName>
</protein>
<sequence>MPSMPDTSTVTTHGLPLPASFRSSTLVFALNSTKIVLDNPDPDLTLLEFIRAQGFTGTKLGCNEGGCGACTVVMGELEPLTLSPTAASSSSSPALRPRYKSVNACLLPLIAAHGSHILTIEGLGTSSKPHALQERFGKAGWFQCSACASGIIMAFYAQLRGALEEPLDLGFEKASDDGMKKQRGLTEKEVEEGFDGNLCRCTGYRCLLDVAKTFAVDYKPLPNILIESSNEGVDGRGTNGTNGHANVHLDGDDNDIDPDVLAKKPEDDIVPIKEATAIGGGKGTATGVLEKDRQTGAPVLCGKGSDCCKNKPGSGCNGDDDGDEKSKPKTIPGIPVFSFKPYSPDAEPIFPPWLKKYQGFRGKDLVLVQKRREPVEIAEELDNEDDSGEGRTTVSPSPLGNVWLRPGSLASLIDVMRRYPGAKIRSGNTETGIEVRFKASRFAVSVYVSDHIRDLATIRTGQEGLHIGSALSLSDLVKVCKGLKVTNDFKEQRGKVMVLDSILDNLQHFASNQIRNVACLAGNITTASPISDLNPIWVATGATLKFVDAEDADSDVPEEKSVNMRDFFLGYRKTALPRGAVVTNLFVPLPDESADGSKRVFTRAYKQSKRKDDDIAIVTCCLRIEIEDKTITDVRLVYGGMAPTTVESKETQAWLTGKQVGNDAAFYGALERLSGVDFPLQYGVPGGMAVYRKSLAMGFFAKFWAEVTTELGVKMDSGRIDLSDLLDSEIHRGLCTGKQDLEDVVLAKKAGQSIPHLAHLKHVTGEAQYCDDIPRQHNELIGALVFSQKPHAKILSIDSEVALEMDGVHDFVTVKDLPGSNIWNPPAMDEVLFAEEEVFTCGQVIGVVLAETKNQAQAAARAIKVEYEELPYILTIDEAIAADSFFKPRPKLERGDISKIDEADHVLEGWWRMGGQEQFYIETNATLAIPHPEDEMEVFSSTQNPSETQVFVASALGIPQNRVTTRVRRLGGGFGGKESRSICLAAQMAVAANKTRRPVRCMLDRDEDMISTGQRHPFAAKYRVGFNKDGTLVGLDAQIYNNGGWSQDLSQAVLERAMTHSDNCYMIPNIRIQGKICKTNTMSNSAFRGFGGPQGMMMNECIMTRVAEKLDMPVETLREKNMYKEGDRTHFGQEILDWNVPTLFKQVRESSDFDKRKAAVQAFNAKHKYRKRGISILPTKFGISFTAIFLNQAHALVNIFQHDGSVSLWHGELYRGQGLHTKMAQVCATELGCPIEKIHIMETNTMTVVNTSATAASAGSDLNGMAIKDACEQLNARLAPYRERMPNATWAEMAHAAFFDRVNLQAHGHYQTPEIGYSWITGEGKPFFYFTQGAAVSEVEVDVLTGDHMIVRSDVHMDIGRSINPSIDVGQIEGAFTQGYGLTTMEESLWLNNGQLATRGPGAYKIPAALDTPREFNISFLKAKDAKTAHLRTIQSSKGVGEPPLFLGSSVFFAIKHALTSARADNGIKGDWTLDSPATCERIRTSTGDSLLAMAAKGSEKKDGDKSFFVSIS</sequence>
<dbReference type="InterPro" id="IPR008274">
    <property type="entry name" value="AldOxase/xan_DH_MoCoBD1"/>
</dbReference>
<feature type="binding site" evidence="16">
    <location>
        <position position="70"/>
    </location>
    <ligand>
        <name>[2Fe-2S] cluster</name>
        <dbReference type="ChEBI" id="CHEBI:190135"/>
        <label>1</label>
    </ligand>
</feature>
<dbReference type="InterPro" id="IPR036856">
    <property type="entry name" value="Ald_Oxase/Xan_DH_a/b_sf"/>
</dbReference>
<evidence type="ECO:0000313" key="20">
    <source>
        <dbReference type="EMBL" id="KAG7562376.1"/>
    </source>
</evidence>
<evidence type="ECO:0000256" key="2">
    <source>
        <dbReference type="ARBA" id="ARBA00004275"/>
    </source>
</evidence>
<evidence type="ECO:0000256" key="11">
    <source>
        <dbReference type="ARBA" id="ARBA00023014"/>
    </source>
</evidence>
<keyword evidence="7 16" id="KW-0479">Metal-binding</keyword>
<feature type="binding site" evidence="16">
    <location>
        <position position="105"/>
    </location>
    <ligand>
        <name>[2Fe-2S] cluster</name>
        <dbReference type="ChEBI" id="CHEBI:190135"/>
        <label>1</label>
    </ligand>
</feature>
<dbReference type="PROSITE" id="PS51387">
    <property type="entry name" value="FAD_PCMH"/>
    <property type="match status" value="1"/>
</dbReference>
<dbReference type="SUPFAM" id="SSF54665">
    <property type="entry name" value="CO dehydrogenase molybdoprotein N-domain-like"/>
    <property type="match status" value="1"/>
</dbReference>
<feature type="binding site" evidence="16">
    <location>
        <position position="147"/>
    </location>
    <ligand>
        <name>[2Fe-2S] cluster</name>
        <dbReference type="ChEBI" id="CHEBI:190135"/>
        <label>2</label>
    </ligand>
</feature>
<dbReference type="PROSITE" id="PS00197">
    <property type="entry name" value="2FE2S_FER_1"/>
    <property type="match status" value="1"/>
</dbReference>
<evidence type="ECO:0000256" key="1">
    <source>
        <dbReference type="ARBA" id="ARBA00001974"/>
    </source>
</evidence>
<dbReference type="PROSITE" id="PS51085">
    <property type="entry name" value="2FE2S_FER_2"/>
    <property type="match status" value="1"/>
</dbReference>
<dbReference type="FunFam" id="3.30.465.10:FF:000004">
    <property type="entry name" value="Xanthine dehydrogenase/oxidase"/>
    <property type="match status" value="1"/>
</dbReference>
<accession>A0A8K0JTA7</accession>
<comment type="subcellular location">
    <subcellularLocation>
        <location evidence="2">Peroxisome</location>
    </subcellularLocation>
</comment>
<evidence type="ECO:0000256" key="17">
    <source>
        <dbReference type="SAM" id="MobiDB-lite"/>
    </source>
</evidence>
<dbReference type="Gene3D" id="3.30.365.10">
    <property type="entry name" value="Aldehyde oxidase/xanthine dehydrogenase, molybdopterin binding domain"/>
    <property type="match status" value="4"/>
</dbReference>
<keyword evidence="10 16" id="KW-0408">Iron</keyword>
<feature type="region of interest" description="Disordered" evidence="17">
    <location>
        <begin position="311"/>
        <end position="332"/>
    </location>
</feature>
<keyword evidence="9" id="KW-0560">Oxidoreductase</keyword>
<dbReference type="Pfam" id="PF01799">
    <property type="entry name" value="Fer2_2"/>
    <property type="match status" value="1"/>
</dbReference>
<evidence type="ECO:0008006" key="22">
    <source>
        <dbReference type="Google" id="ProtNLM"/>
    </source>
</evidence>
<dbReference type="SMART" id="SM01092">
    <property type="entry name" value="CO_deh_flav_C"/>
    <property type="match status" value="1"/>
</dbReference>
<evidence type="ECO:0000256" key="8">
    <source>
        <dbReference type="ARBA" id="ARBA00022827"/>
    </source>
</evidence>
<dbReference type="InterPro" id="IPR036884">
    <property type="entry name" value="2Fe-2S-bd_dom_sf"/>
</dbReference>
<dbReference type="InterPro" id="IPR036318">
    <property type="entry name" value="FAD-bd_PCMH-like_sf"/>
</dbReference>
<keyword evidence="8 15" id="KW-0274">FAD</keyword>
<dbReference type="Gene3D" id="1.10.150.120">
    <property type="entry name" value="[2Fe-2S]-binding domain"/>
    <property type="match status" value="1"/>
</dbReference>
<evidence type="ECO:0000256" key="10">
    <source>
        <dbReference type="ARBA" id="ARBA00023004"/>
    </source>
</evidence>
<dbReference type="GO" id="GO:0005506">
    <property type="term" value="F:iron ion binding"/>
    <property type="evidence" value="ECO:0007669"/>
    <property type="project" value="InterPro"/>
</dbReference>
<feature type="binding site" evidence="15">
    <location>
        <position position="509"/>
    </location>
    <ligand>
        <name>FAD</name>
        <dbReference type="ChEBI" id="CHEBI:57692"/>
    </ligand>
</feature>
<feature type="binding site" evidence="15">
    <location>
        <position position="1056"/>
    </location>
    <ligand>
        <name>substrate</name>
    </ligand>
</feature>
<dbReference type="InterPro" id="IPR002346">
    <property type="entry name" value="Mopterin_DH_FAD-bd"/>
</dbReference>
<dbReference type="GO" id="GO:0043546">
    <property type="term" value="F:molybdopterin cofactor binding"/>
    <property type="evidence" value="ECO:0007669"/>
    <property type="project" value="InterPro"/>
</dbReference>
<dbReference type="PIRSF" id="PIRSF000127">
    <property type="entry name" value="Xanthine_DH"/>
    <property type="match status" value="1"/>
</dbReference>
<dbReference type="PANTHER" id="PTHR45444">
    <property type="entry name" value="XANTHINE DEHYDROGENASE"/>
    <property type="match status" value="1"/>
</dbReference>
<dbReference type="InterPro" id="IPR036010">
    <property type="entry name" value="2Fe-2S_ferredoxin-like_sf"/>
</dbReference>
<dbReference type="Pfam" id="PF02738">
    <property type="entry name" value="MoCoBD_1"/>
    <property type="match status" value="1"/>
</dbReference>
<feature type="active site" description="Proton acceptor" evidence="14">
    <location>
        <position position="1442"/>
    </location>
</feature>
<keyword evidence="11 16" id="KW-0411">Iron-sulfur</keyword>
<feature type="domain" description="FAD-binding PCMH-type" evidence="19">
    <location>
        <begin position="394"/>
        <end position="592"/>
    </location>
</feature>
<keyword evidence="5" id="KW-0285">Flavoprotein</keyword>
<feature type="binding site" evidence="15">
    <location>
        <position position="1090"/>
    </location>
    <ligand>
        <name>substrate</name>
    </ligand>
</feature>
<name>A0A8K0JTA7_9TREE</name>
<evidence type="ECO:0000256" key="5">
    <source>
        <dbReference type="ARBA" id="ARBA00022630"/>
    </source>
</evidence>
<keyword evidence="21" id="KW-1185">Reference proteome</keyword>
<dbReference type="InterPro" id="IPR006058">
    <property type="entry name" value="2Fe2S_fd_BS"/>
</dbReference>
<evidence type="ECO:0000259" key="19">
    <source>
        <dbReference type="PROSITE" id="PS51387"/>
    </source>
</evidence>
<dbReference type="InterPro" id="IPR022407">
    <property type="entry name" value="OxRdtase_Mopterin_BS"/>
</dbReference>
<dbReference type="SMART" id="SM01008">
    <property type="entry name" value="Ald_Xan_dh_C"/>
    <property type="match status" value="1"/>
</dbReference>
<feature type="binding site" evidence="16">
    <location>
        <position position="144"/>
    </location>
    <ligand>
        <name>[2Fe-2S] cluster</name>
        <dbReference type="ChEBI" id="CHEBI:190135"/>
        <label>2</label>
    </ligand>
</feature>
<dbReference type="InterPro" id="IPR005107">
    <property type="entry name" value="CO_DH_flav_C"/>
</dbReference>
<comment type="cofactor">
    <cofactor evidence="16">
        <name>Mo-molybdopterin</name>
        <dbReference type="ChEBI" id="CHEBI:71302"/>
    </cofactor>
    <text evidence="16">Binds 1 Mo-molybdopterin (Mo-MPT) cofactor per subunit.</text>
</comment>
<dbReference type="FunFam" id="3.30.365.10:FF:000004">
    <property type="entry name" value="Xanthine dehydrogenase oxidase"/>
    <property type="match status" value="1"/>
</dbReference>
<dbReference type="InterPro" id="IPR016167">
    <property type="entry name" value="FAD-bd_PCMH_sub1"/>
</dbReference>
<evidence type="ECO:0000259" key="18">
    <source>
        <dbReference type="PROSITE" id="PS51085"/>
    </source>
</evidence>
<dbReference type="Pfam" id="PF03450">
    <property type="entry name" value="CO_deh_flav_C"/>
    <property type="match status" value="1"/>
</dbReference>
<evidence type="ECO:0000256" key="15">
    <source>
        <dbReference type="PIRSR" id="PIRSR000127-2"/>
    </source>
</evidence>
<dbReference type="FunFam" id="3.30.365.10:FF:000002">
    <property type="entry name" value="Xanthine dehydrogenase oxidase"/>
    <property type="match status" value="1"/>
</dbReference>
<comment type="cofactor">
    <cofactor evidence="13">
        <name>[2Fe-2S] cluster</name>
        <dbReference type="ChEBI" id="CHEBI:190135"/>
    </cofactor>
</comment>
<comment type="cofactor">
    <cofactor evidence="16">
        <name>[2Fe-2S] cluster</name>
        <dbReference type="ChEBI" id="CHEBI:190135"/>
    </cofactor>
    <text evidence="16">Binds 2 [2Fe-2S] clusters.</text>
</comment>
<dbReference type="Pfam" id="PF01315">
    <property type="entry name" value="Ald_Xan_dh_C"/>
    <property type="match status" value="1"/>
</dbReference>
<feature type="binding site" evidence="16">
    <location>
        <position position="1088"/>
    </location>
    <ligand>
        <name>Mo-molybdopterin</name>
        <dbReference type="ChEBI" id="CHEBI:71302"/>
    </ligand>
    <ligandPart>
        <name>Mo</name>
        <dbReference type="ChEBI" id="CHEBI:28685"/>
    </ligandPart>
</feature>
<organism evidence="20 21">
    <name type="scientific">Filobasidium floriforme</name>
    <dbReference type="NCBI Taxonomy" id="5210"/>
    <lineage>
        <taxon>Eukaryota</taxon>
        <taxon>Fungi</taxon>
        <taxon>Dikarya</taxon>
        <taxon>Basidiomycota</taxon>
        <taxon>Agaricomycotina</taxon>
        <taxon>Tremellomycetes</taxon>
        <taxon>Filobasidiales</taxon>
        <taxon>Filobasidiaceae</taxon>
        <taxon>Filobasidium</taxon>
    </lineage>
</organism>
<evidence type="ECO:0000256" key="6">
    <source>
        <dbReference type="ARBA" id="ARBA00022714"/>
    </source>
</evidence>
<dbReference type="Gene3D" id="3.30.390.50">
    <property type="entry name" value="CO dehydrogenase flavoprotein, C-terminal domain"/>
    <property type="match status" value="1"/>
</dbReference>
<dbReference type="SUPFAM" id="SSF55447">
    <property type="entry name" value="CO dehydrogenase flavoprotein C-terminal domain-like"/>
    <property type="match status" value="1"/>
</dbReference>
<dbReference type="InterPro" id="IPR016166">
    <property type="entry name" value="FAD-bd_PCMH"/>
</dbReference>
<feature type="region of interest" description="Disordered" evidence="17">
    <location>
        <begin position="379"/>
        <end position="398"/>
    </location>
</feature>
<feature type="binding site" evidence="16">
    <location>
        <position position="974"/>
    </location>
    <ligand>
        <name>Mo-molybdopterin</name>
        <dbReference type="ChEBI" id="CHEBI:71302"/>
    </ligand>
    <ligandPart>
        <name>Mo</name>
        <dbReference type="ChEBI" id="CHEBI:28685"/>
    </ligandPart>
</feature>
<comment type="cofactor">
    <cofactor evidence="1 15">
        <name>FAD</name>
        <dbReference type="ChEBI" id="CHEBI:57692"/>
    </cofactor>
</comment>
<feature type="binding site" evidence="15">
    <location>
        <position position="1186"/>
    </location>
    <ligand>
        <name>substrate</name>
    </ligand>
</feature>
<feature type="binding site" evidence="16">
    <location>
        <position position="62"/>
    </location>
    <ligand>
        <name>[2Fe-2S] cluster</name>
        <dbReference type="ChEBI" id="CHEBI:190135"/>
        <label>1</label>
    </ligand>
</feature>
<dbReference type="Gene3D" id="3.30.43.10">
    <property type="entry name" value="Uridine Diphospho-n-acetylenolpyruvylglucosamine Reductase, domain 2"/>
    <property type="match status" value="1"/>
</dbReference>
<dbReference type="GO" id="GO:0016491">
    <property type="term" value="F:oxidoreductase activity"/>
    <property type="evidence" value="ECO:0007669"/>
    <property type="project" value="UniProtKB-KW"/>
</dbReference>
<dbReference type="SUPFAM" id="SSF56003">
    <property type="entry name" value="Molybdenum cofactor-binding domain"/>
    <property type="match status" value="1"/>
</dbReference>
<comment type="caution">
    <text evidence="20">The sequence shown here is derived from an EMBL/GenBank/DDBJ whole genome shotgun (WGS) entry which is preliminary data.</text>
</comment>
<dbReference type="SUPFAM" id="SSF56176">
    <property type="entry name" value="FAD-binding/transporter-associated domain-like"/>
    <property type="match status" value="1"/>
</dbReference>
<dbReference type="Gene3D" id="3.10.20.30">
    <property type="match status" value="1"/>
</dbReference>
<dbReference type="Gene3D" id="3.90.1170.50">
    <property type="entry name" value="Aldehyde oxidase/xanthine dehydrogenase, a/b hammerhead"/>
    <property type="match status" value="1"/>
</dbReference>
<dbReference type="InterPro" id="IPR016169">
    <property type="entry name" value="FAD-bd_PCMH_sub2"/>
</dbReference>
<dbReference type="Gene3D" id="3.30.465.10">
    <property type="match status" value="1"/>
</dbReference>
<gene>
    <name evidence="20" type="ORF">FFLO_02156</name>
</gene>
<feature type="binding site" evidence="16">
    <location>
        <position position="943"/>
    </location>
    <ligand>
        <name>Mo-molybdopterin</name>
        <dbReference type="ChEBI" id="CHEBI:71302"/>
    </ligand>
    <ligandPart>
        <name>Mo</name>
        <dbReference type="ChEBI" id="CHEBI:28685"/>
    </ligandPart>
</feature>
<proteinExistence type="inferred from homology"/>
<feature type="binding site" evidence="16">
    <location>
        <position position="201"/>
    </location>
    <ligand>
        <name>[2Fe-2S] cluster</name>
        <dbReference type="ChEBI" id="CHEBI:190135"/>
        <label>2</label>
    </ligand>
</feature>
<feature type="domain" description="2Fe-2S ferredoxin-type" evidence="18">
    <location>
        <begin position="24"/>
        <end position="123"/>
    </location>
</feature>
<evidence type="ECO:0000256" key="3">
    <source>
        <dbReference type="ARBA" id="ARBA00006849"/>
    </source>
</evidence>
<feature type="binding site" evidence="15">
    <location>
        <position position="978"/>
    </location>
    <ligand>
        <name>substrate</name>
    </ligand>
</feature>
<evidence type="ECO:0000256" key="9">
    <source>
        <dbReference type="ARBA" id="ARBA00023002"/>
    </source>
</evidence>
<dbReference type="InterPro" id="IPR002888">
    <property type="entry name" value="2Fe-2S-bd"/>
</dbReference>
<dbReference type="SUPFAM" id="SSF47741">
    <property type="entry name" value="CO dehydrogenase ISP C-domain like"/>
    <property type="match status" value="1"/>
</dbReference>
<feature type="binding site" evidence="15">
    <location>
        <position position="606"/>
    </location>
    <ligand>
        <name>FAD</name>
        <dbReference type="ChEBI" id="CHEBI:57692"/>
    </ligand>
</feature>
<feature type="binding site" evidence="15">
    <location>
        <position position="532"/>
    </location>
    <ligand>
        <name>FAD</name>
        <dbReference type="ChEBI" id="CHEBI:57692"/>
    </ligand>
</feature>
<comment type="similarity">
    <text evidence="3">Belongs to the xanthine dehydrogenase family.</text>
</comment>
<keyword evidence="12" id="KW-0576">Peroxisome</keyword>
<keyword evidence="4 16" id="KW-0500">Molybdenum</keyword>
<dbReference type="FunFam" id="3.90.1170.50:FF:000001">
    <property type="entry name" value="Aldehyde oxidase 1"/>
    <property type="match status" value="1"/>
</dbReference>
<evidence type="ECO:0000313" key="21">
    <source>
        <dbReference type="Proteomes" id="UP000812966"/>
    </source>
</evidence>
<feature type="region of interest" description="Disordered" evidence="17">
    <location>
        <begin position="231"/>
        <end position="254"/>
    </location>
</feature>
<keyword evidence="6 16" id="KW-0001">2Fe-2S</keyword>
<reference evidence="20" key="1">
    <citation type="submission" date="2020-04" db="EMBL/GenBank/DDBJ databases">
        <title>Analysis of mating type loci in Filobasidium floriforme.</title>
        <authorList>
            <person name="Nowrousian M."/>
        </authorList>
    </citation>
    <scope>NUCLEOTIDE SEQUENCE</scope>
    <source>
        <strain evidence="20">CBS 6242</strain>
    </source>
</reference>
<dbReference type="GO" id="GO:0071949">
    <property type="term" value="F:FAD binding"/>
    <property type="evidence" value="ECO:0007669"/>
    <property type="project" value="InterPro"/>
</dbReference>